<evidence type="ECO:0000313" key="4">
    <source>
        <dbReference type="Proteomes" id="UP000281406"/>
    </source>
</evidence>
<keyword evidence="4" id="KW-1185">Reference proteome</keyword>
<feature type="region of interest" description="Disordered" evidence="1">
    <location>
        <begin position="685"/>
        <end position="754"/>
    </location>
</feature>
<dbReference type="OrthoDB" id="8931359at2759"/>
<sequence>MNSATASPRPALLPVTSAQSAASTPPPGPPAAAGLSFSGLSAASTQYPSTPLEEKHAVPPLPSYEQDVSRWHCSQQQRIWMKTEMEALGLWPGSRPVRHPMNMISLWRYPPQPELIDAVYELPSPKYFQLHPFFIWKPEHGIMERVRNNYTLPCLYGCLNSHVVSSGVGRPRVIIGTSSQYYILASQLSCKVCKKYWFADKPQWMDMRQHFASFSDTQEGHIDCCAAFRIPNPEPQEHLLWDSWKTTEAIVAASTSGNLINTCASLKEYNSNINIKLDLFHCMQQFSRECVSEHHPLHSAFCKFLSAAFSVVDQTDLRSLKQAYVFCGIARWVTGTQVSTELFQVQGMIGVARWNCLTRFGTEAFIRAKRLQTQAAAGEDAILANDDGESVTSSDPGVSVLLAASPQEQVMAVEEEASEAASFSRPPCPAYAELLEVMERAAGRLQLPWQHERKETARGRLDERFLSGHNPVTPVSLPFLPDLHVEIEKAWKNPYSARIHTHQRSNFADVEGLRQHGYVAMPPIDETFANYLVTGNAPSLKAPVLPSKPLKMTSRLNGKAYAAAGQAGAALHSMAVLQAYQADLLKDLDQGQGLSPDAVDELRRTTDLALRATKQTAASIGRSMAAMVATERHLWLNMADIGEKEKGFLLDAPVSPSELFGGSVETVVGKFREARARSAAYKNCIPLRSDSGPRHPGGPGPSRAEAQKQVQRSSVAARAPPPPRSKSQKRRDTRNRKPDLREVIDNRRQNKPRR</sequence>
<evidence type="ECO:0000313" key="3">
    <source>
        <dbReference type="EMBL" id="ROL55253.1"/>
    </source>
</evidence>
<organism evidence="3 4">
    <name type="scientific">Anabarilius grahami</name>
    <name type="common">Kanglang fish</name>
    <name type="synonym">Barilius grahami</name>
    <dbReference type="NCBI Taxonomy" id="495550"/>
    <lineage>
        <taxon>Eukaryota</taxon>
        <taxon>Metazoa</taxon>
        <taxon>Chordata</taxon>
        <taxon>Craniata</taxon>
        <taxon>Vertebrata</taxon>
        <taxon>Euteleostomi</taxon>
        <taxon>Actinopterygii</taxon>
        <taxon>Neopterygii</taxon>
        <taxon>Teleostei</taxon>
        <taxon>Ostariophysi</taxon>
        <taxon>Cypriniformes</taxon>
        <taxon>Xenocyprididae</taxon>
        <taxon>Xenocypridinae</taxon>
        <taxon>Xenocypridinae incertae sedis</taxon>
        <taxon>Anabarilius</taxon>
    </lineage>
</organism>
<gene>
    <name evidence="3" type="ORF">DPX16_5763</name>
</gene>
<proteinExistence type="predicted"/>
<feature type="compositionally biased region" description="Basic and acidic residues" evidence="1">
    <location>
        <begin position="735"/>
        <end position="748"/>
    </location>
</feature>
<dbReference type="EMBL" id="RJVU01001449">
    <property type="protein sequence ID" value="ROL55253.1"/>
    <property type="molecule type" value="Genomic_DNA"/>
</dbReference>
<evidence type="ECO:0000259" key="2">
    <source>
        <dbReference type="Pfam" id="PF20499"/>
    </source>
</evidence>
<dbReference type="Gene3D" id="1.10.287.3160">
    <property type="match status" value="1"/>
</dbReference>
<dbReference type="InterPro" id="IPR046616">
    <property type="entry name" value="DUF6729"/>
</dbReference>
<feature type="region of interest" description="Disordered" evidence="1">
    <location>
        <begin position="1"/>
        <end position="35"/>
    </location>
</feature>
<protein>
    <recommendedName>
        <fullName evidence="2">DUF6729 domain-containing protein</fullName>
    </recommendedName>
</protein>
<dbReference type="Proteomes" id="UP000281406">
    <property type="component" value="Unassembled WGS sequence"/>
</dbReference>
<name>A0A3N0ZA36_ANAGA</name>
<accession>A0A3N0ZA36</accession>
<feature type="domain" description="DUF6729" evidence="2">
    <location>
        <begin position="102"/>
        <end position="199"/>
    </location>
</feature>
<evidence type="ECO:0000256" key="1">
    <source>
        <dbReference type="SAM" id="MobiDB-lite"/>
    </source>
</evidence>
<reference evidence="3 4" key="1">
    <citation type="submission" date="2018-10" db="EMBL/GenBank/DDBJ databases">
        <title>Genome assembly for a Yunnan-Guizhou Plateau 3E fish, Anabarilius grahami (Regan), and its evolutionary and genetic applications.</title>
        <authorList>
            <person name="Jiang W."/>
        </authorList>
    </citation>
    <scope>NUCLEOTIDE SEQUENCE [LARGE SCALE GENOMIC DNA]</scope>
    <source>
        <strain evidence="3">AG-KIZ</strain>
        <tissue evidence="3">Muscle</tissue>
    </source>
</reference>
<comment type="caution">
    <text evidence="3">The sequence shown here is derived from an EMBL/GenBank/DDBJ whole genome shotgun (WGS) entry which is preliminary data.</text>
</comment>
<dbReference type="AlphaFoldDB" id="A0A3N0ZA36"/>
<dbReference type="Pfam" id="PF20499">
    <property type="entry name" value="DUF6729"/>
    <property type="match status" value="1"/>
</dbReference>